<comment type="caution">
    <text evidence="5">The sequence shown here is derived from an EMBL/GenBank/DDBJ whole genome shotgun (WGS) entry which is preliminary data.</text>
</comment>
<dbReference type="AlphaFoldDB" id="A0A9P9EX41"/>
<gene>
    <name evidence="5" type="ORF">B0J13DRAFT_319194</name>
</gene>
<feature type="domain" description="F-box" evidence="4">
    <location>
        <begin position="1"/>
        <end position="46"/>
    </location>
</feature>
<evidence type="ECO:0000313" key="6">
    <source>
        <dbReference type="Proteomes" id="UP000717696"/>
    </source>
</evidence>
<dbReference type="PROSITE" id="PS50297">
    <property type="entry name" value="ANK_REP_REGION"/>
    <property type="match status" value="3"/>
</dbReference>
<dbReference type="InterPro" id="IPR036770">
    <property type="entry name" value="Ankyrin_rpt-contain_sf"/>
</dbReference>
<name>A0A9P9EX41_9HYPO</name>
<dbReference type="SUPFAM" id="SSF48403">
    <property type="entry name" value="Ankyrin repeat"/>
    <property type="match status" value="1"/>
</dbReference>
<feature type="repeat" description="ANK" evidence="3">
    <location>
        <begin position="151"/>
        <end position="184"/>
    </location>
</feature>
<dbReference type="PANTHER" id="PTHR24189">
    <property type="entry name" value="MYOTROPHIN"/>
    <property type="match status" value="1"/>
</dbReference>
<reference evidence="5" key="1">
    <citation type="journal article" date="2021" name="Nat. Commun.">
        <title>Genetic determinants of endophytism in the Arabidopsis root mycobiome.</title>
        <authorList>
            <person name="Mesny F."/>
            <person name="Miyauchi S."/>
            <person name="Thiergart T."/>
            <person name="Pickel B."/>
            <person name="Atanasova L."/>
            <person name="Karlsson M."/>
            <person name="Huettel B."/>
            <person name="Barry K.W."/>
            <person name="Haridas S."/>
            <person name="Chen C."/>
            <person name="Bauer D."/>
            <person name="Andreopoulos W."/>
            <person name="Pangilinan J."/>
            <person name="LaButti K."/>
            <person name="Riley R."/>
            <person name="Lipzen A."/>
            <person name="Clum A."/>
            <person name="Drula E."/>
            <person name="Henrissat B."/>
            <person name="Kohler A."/>
            <person name="Grigoriev I.V."/>
            <person name="Martin F.M."/>
            <person name="Hacquard S."/>
        </authorList>
    </citation>
    <scope>NUCLEOTIDE SEQUENCE</scope>
    <source>
        <strain evidence="5">MPI-CAGE-AT-0021</strain>
    </source>
</reference>
<dbReference type="Pfam" id="PF00023">
    <property type="entry name" value="Ank"/>
    <property type="match status" value="1"/>
</dbReference>
<dbReference type="OrthoDB" id="20872at2759"/>
<evidence type="ECO:0000259" key="4">
    <source>
        <dbReference type="PROSITE" id="PS50181"/>
    </source>
</evidence>
<dbReference type="SMART" id="SM00248">
    <property type="entry name" value="ANK"/>
    <property type="match status" value="4"/>
</dbReference>
<dbReference type="EMBL" id="JAGMUU010000008">
    <property type="protein sequence ID" value="KAH7147010.1"/>
    <property type="molecule type" value="Genomic_DNA"/>
</dbReference>
<evidence type="ECO:0000256" key="3">
    <source>
        <dbReference type="PROSITE-ProRule" id="PRU00023"/>
    </source>
</evidence>
<dbReference type="InterPro" id="IPR001810">
    <property type="entry name" value="F-box_dom"/>
</dbReference>
<keyword evidence="1" id="KW-0677">Repeat</keyword>
<feature type="repeat" description="ANK" evidence="3">
    <location>
        <begin position="116"/>
        <end position="149"/>
    </location>
</feature>
<organism evidence="5 6">
    <name type="scientific">Dactylonectria estremocensis</name>
    <dbReference type="NCBI Taxonomy" id="1079267"/>
    <lineage>
        <taxon>Eukaryota</taxon>
        <taxon>Fungi</taxon>
        <taxon>Dikarya</taxon>
        <taxon>Ascomycota</taxon>
        <taxon>Pezizomycotina</taxon>
        <taxon>Sordariomycetes</taxon>
        <taxon>Hypocreomycetidae</taxon>
        <taxon>Hypocreales</taxon>
        <taxon>Nectriaceae</taxon>
        <taxon>Dactylonectria</taxon>
    </lineage>
</organism>
<evidence type="ECO:0000256" key="1">
    <source>
        <dbReference type="ARBA" id="ARBA00022737"/>
    </source>
</evidence>
<sequence>MNLPPFPNELLLSIAGHLDSEAYISALSRADRHLYSVLNEYLYRRNARWGGSSALFWAARHGQEATAGMALKWGANIQALTRGSTPLSLAAENGHEAIIKLLLAIEGVDVDSKDNDGRTPLSHAAENGHEAVIKLLLAIEGVDVDSKDTSHGQTPLSYAAGNGHETIVKLLLATEGVDVDSKDFYGRTPL</sequence>
<keyword evidence="6" id="KW-1185">Reference proteome</keyword>
<evidence type="ECO:0000313" key="5">
    <source>
        <dbReference type="EMBL" id="KAH7147010.1"/>
    </source>
</evidence>
<keyword evidence="2 3" id="KW-0040">ANK repeat</keyword>
<dbReference type="Gene3D" id="1.25.40.20">
    <property type="entry name" value="Ankyrin repeat-containing domain"/>
    <property type="match status" value="2"/>
</dbReference>
<dbReference type="PROSITE" id="PS50181">
    <property type="entry name" value="FBOX"/>
    <property type="match status" value="1"/>
</dbReference>
<dbReference type="InterPro" id="IPR002110">
    <property type="entry name" value="Ankyrin_rpt"/>
</dbReference>
<proteinExistence type="predicted"/>
<dbReference type="InterPro" id="IPR050745">
    <property type="entry name" value="Multifunctional_regulatory"/>
</dbReference>
<dbReference type="Pfam" id="PF12796">
    <property type="entry name" value="Ank_2"/>
    <property type="match status" value="1"/>
</dbReference>
<dbReference type="Proteomes" id="UP000717696">
    <property type="component" value="Unassembled WGS sequence"/>
</dbReference>
<evidence type="ECO:0000256" key="2">
    <source>
        <dbReference type="ARBA" id="ARBA00023043"/>
    </source>
</evidence>
<feature type="non-terminal residue" evidence="5">
    <location>
        <position position="1"/>
    </location>
</feature>
<accession>A0A9P9EX41</accession>
<feature type="repeat" description="ANK" evidence="3">
    <location>
        <begin position="82"/>
        <end position="115"/>
    </location>
</feature>
<dbReference type="PANTHER" id="PTHR24189:SF50">
    <property type="entry name" value="ANKYRIN REPEAT AND SOCS BOX PROTEIN 2"/>
    <property type="match status" value="1"/>
</dbReference>
<dbReference type="PROSITE" id="PS50088">
    <property type="entry name" value="ANK_REPEAT"/>
    <property type="match status" value="3"/>
</dbReference>
<protein>
    <submittedName>
        <fullName evidence="5">Ankyrin repeat-containing protein</fullName>
    </submittedName>
</protein>